<dbReference type="Proteomes" id="UP000054166">
    <property type="component" value="Unassembled WGS sequence"/>
</dbReference>
<gene>
    <name evidence="3" type="ORF">PILCRDRAFT_803025</name>
</gene>
<dbReference type="GO" id="GO:0005524">
    <property type="term" value="F:ATP binding"/>
    <property type="evidence" value="ECO:0007669"/>
    <property type="project" value="InterPro"/>
</dbReference>
<evidence type="ECO:0000313" key="3">
    <source>
        <dbReference type="EMBL" id="KIM73201.1"/>
    </source>
</evidence>
<dbReference type="HOGENOM" id="CLU_044121_2_0_1"/>
<feature type="transmembrane region" description="Helical" evidence="1">
    <location>
        <begin position="298"/>
        <end position="317"/>
    </location>
</feature>
<dbReference type="PANTHER" id="PTHR24362:SF309">
    <property type="entry name" value="PROTEIN KINASE DOMAIN-CONTAINING PROTEIN"/>
    <property type="match status" value="1"/>
</dbReference>
<reference evidence="3 4" key="1">
    <citation type="submission" date="2014-04" db="EMBL/GenBank/DDBJ databases">
        <authorList>
            <consortium name="DOE Joint Genome Institute"/>
            <person name="Kuo A."/>
            <person name="Tarkka M."/>
            <person name="Buscot F."/>
            <person name="Kohler A."/>
            <person name="Nagy L.G."/>
            <person name="Floudas D."/>
            <person name="Copeland A."/>
            <person name="Barry K.W."/>
            <person name="Cichocki N."/>
            <person name="Veneault-Fourrey C."/>
            <person name="LaButti K."/>
            <person name="Lindquist E.A."/>
            <person name="Lipzen A."/>
            <person name="Lundell T."/>
            <person name="Morin E."/>
            <person name="Murat C."/>
            <person name="Sun H."/>
            <person name="Tunlid A."/>
            <person name="Henrissat B."/>
            <person name="Grigoriev I.V."/>
            <person name="Hibbett D.S."/>
            <person name="Martin F."/>
            <person name="Nordberg H.P."/>
            <person name="Cantor M.N."/>
            <person name="Hua S.X."/>
        </authorList>
    </citation>
    <scope>NUCLEOTIDE SEQUENCE [LARGE SCALE GENOMIC DNA]</scope>
    <source>
        <strain evidence="3 4">F 1598</strain>
    </source>
</reference>
<proteinExistence type="predicted"/>
<dbReference type="STRING" id="765440.A0A0C3EZS4"/>
<dbReference type="AlphaFoldDB" id="A0A0C3EZS4"/>
<reference evidence="4" key="2">
    <citation type="submission" date="2015-01" db="EMBL/GenBank/DDBJ databases">
        <title>Evolutionary Origins and Diversification of the Mycorrhizal Mutualists.</title>
        <authorList>
            <consortium name="DOE Joint Genome Institute"/>
            <consortium name="Mycorrhizal Genomics Consortium"/>
            <person name="Kohler A."/>
            <person name="Kuo A."/>
            <person name="Nagy L.G."/>
            <person name="Floudas D."/>
            <person name="Copeland A."/>
            <person name="Barry K.W."/>
            <person name="Cichocki N."/>
            <person name="Veneault-Fourrey C."/>
            <person name="LaButti K."/>
            <person name="Lindquist E.A."/>
            <person name="Lipzen A."/>
            <person name="Lundell T."/>
            <person name="Morin E."/>
            <person name="Murat C."/>
            <person name="Riley R."/>
            <person name="Ohm R."/>
            <person name="Sun H."/>
            <person name="Tunlid A."/>
            <person name="Henrissat B."/>
            <person name="Grigoriev I.V."/>
            <person name="Hibbett D.S."/>
            <person name="Martin F."/>
        </authorList>
    </citation>
    <scope>NUCLEOTIDE SEQUENCE [LARGE SCALE GENOMIC DNA]</scope>
    <source>
        <strain evidence="4">F 1598</strain>
    </source>
</reference>
<dbReference type="EMBL" id="KN833090">
    <property type="protein sequence ID" value="KIM73201.1"/>
    <property type="molecule type" value="Genomic_DNA"/>
</dbReference>
<organism evidence="3 4">
    <name type="scientific">Piloderma croceum (strain F 1598)</name>
    <dbReference type="NCBI Taxonomy" id="765440"/>
    <lineage>
        <taxon>Eukaryota</taxon>
        <taxon>Fungi</taxon>
        <taxon>Dikarya</taxon>
        <taxon>Basidiomycota</taxon>
        <taxon>Agaricomycotina</taxon>
        <taxon>Agaricomycetes</taxon>
        <taxon>Agaricomycetidae</taxon>
        <taxon>Atheliales</taxon>
        <taxon>Atheliaceae</taxon>
        <taxon>Piloderma</taxon>
    </lineage>
</organism>
<dbReference type="PANTHER" id="PTHR24362">
    <property type="entry name" value="SERINE/THREONINE-PROTEIN KINASE NEK"/>
    <property type="match status" value="1"/>
</dbReference>
<dbReference type="PROSITE" id="PS50011">
    <property type="entry name" value="PROTEIN_KINASE_DOM"/>
    <property type="match status" value="1"/>
</dbReference>
<keyword evidence="1" id="KW-0812">Transmembrane</keyword>
<keyword evidence="1" id="KW-0472">Membrane</keyword>
<feature type="domain" description="Protein kinase" evidence="2">
    <location>
        <begin position="1"/>
        <end position="261"/>
    </location>
</feature>
<dbReference type="OrthoDB" id="5987198at2759"/>
<dbReference type="Gene3D" id="1.10.510.10">
    <property type="entry name" value="Transferase(Phosphotransferase) domain 1"/>
    <property type="match status" value="1"/>
</dbReference>
<dbReference type="Pfam" id="PF00069">
    <property type="entry name" value="Pkinase"/>
    <property type="match status" value="1"/>
</dbReference>
<feature type="transmembrane region" description="Helical" evidence="1">
    <location>
        <begin position="337"/>
        <end position="355"/>
    </location>
</feature>
<name>A0A0C3EZS4_PILCF</name>
<evidence type="ECO:0000313" key="4">
    <source>
        <dbReference type="Proteomes" id="UP000054166"/>
    </source>
</evidence>
<protein>
    <recommendedName>
        <fullName evidence="2">Protein kinase domain-containing protein</fullName>
    </recommendedName>
</protein>
<keyword evidence="4" id="KW-1185">Reference proteome</keyword>
<sequence>VKYFHCEDSCIPRKRNVLDAIRIKDDSRVVLKYILAKGNEHQIALYLSTSQLRSDPRNRTVPLVEVISVPSDNDHILLVMPYLRVFNKPRFHCRGEVIDALRQLLQGLEFMHEHSIAHRDIGLFNLMMDESAVVPKGSHFVRPWTHDGCRNIISWRNRCAVAPIDYYYIDFGLSAQYHVGQNDALALGKYGQVKNVPEHSDTVPYNPFKADVYQLGYTILKVIQPYPDLAMFIQLCHHMMSNNPEDRPTASEARAAYEAAISVIDPRILTIRIRCDEEPLSIWHNPVKISERAGQLTIVRLFLILVLLFTPLLFMHITSLCSSFMNILNHVQLQFSIFYIASFISFCFCVGGIWLKLNC</sequence>
<evidence type="ECO:0000259" key="2">
    <source>
        <dbReference type="PROSITE" id="PS50011"/>
    </source>
</evidence>
<dbReference type="SUPFAM" id="SSF56112">
    <property type="entry name" value="Protein kinase-like (PK-like)"/>
    <property type="match status" value="1"/>
</dbReference>
<dbReference type="InterPro" id="IPR011009">
    <property type="entry name" value="Kinase-like_dom_sf"/>
</dbReference>
<dbReference type="GO" id="GO:0004672">
    <property type="term" value="F:protein kinase activity"/>
    <property type="evidence" value="ECO:0007669"/>
    <property type="project" value="InterPro"/>
</dbReference>
<keyword evidence="1" id="KW-1133">Transmembrane helix</keyword>
<accession>A0A0C3EZS4</accession>
<feature type="non-terminal residue" evidence="3">
    <location>
        <position position="1"/>
    </location>
</feature>
<dbReference type="SMART" id="SM00220">
    <property type="entry name" value="S_TKc"/>
    <property type="match status" value="1"/>
</dbReference>
<dbReference type="InterPro" id="IPR000719">
    <property type="entry name" value="Prot_kinase_dom"/>
</dbReference>
<evidence type="ECO:0000256" key="1">
    <source>
        <dbReference type="SAM" id="Phobius"/>
    </source>
</evidence>
<dbReference type="InParanoid" id="A0A0C3EZS4"/>